<proteinExistence type="predicted"/>
<reference evidence="1 2" key="1">
    <citation type="submission" date="2017-07" db="EMBL/GenBank/DDBJ databases">
        <authorList>
            <person name="Talla V."/>
            <person name="Backstrom N."/>
        </authorList>
    </citation>
    <scope>NUCLEOTIDE SEQUENCE [LARGE SCALE GENOMIC DNA]</scope>
</reference>
<gene>
    <name evidence="1" type="ORF">LSINAPIS_LOCUS5901</name>
</gene>
<protein>
    <submittedName>
        <fullName evidence="1">Uncharacterized protein</fullName>
    </submittedName>
</protein>
<sequence>MRVPDRVEQCTQLSENSGLLENGEIVKPPDKAMKKGNDIQVTEVNALHLEVETLRWQLAQTEANRQMHIALIKQLVTFLSRVQEHISCQNNEPIVKSRAISKMTSRVLNLTDMPRSRSVLHVNNGPEYSSPTKKINTRKFSKSISNVNGFNDCNNIWNHSHLTLVPENETATKLSEEMTRLITLANTVLSTNIPNLACAYSDNGNESSLTNEEEESKQNMSVELLKTGESIDSNVCETGYKITISVEPEKDLMDLFKVSDISINSDHTNDFNKKTETEDYPNQPDVRTDKISINTKSDFISLSNYIEDESGFSSMNSFQEIGIPIISIIPPSPSKEISYLDRIPNIYNEKEEEKWKSDSVEYDKQNVKVFWV</sequence>
<dbReference type="EMBL" id="FZQP02001781">
    <property type="protein sequence ID" value="VVC93784.1"/>
    <property type="molecule type" value="Genomic_DNA"/>
</dbReference>
<keyword evidence="2" id="KW-1185">Reference proteome</keyword>
<evidence type="ECO:0000313" key="2">
    <source>
        <dbReference type="Proteomes" id="UP000324832"/>
    </source>
</evidence>
<organism evidence="1 2">
    <name type="scientific">Leptidea sinapis</name>
    <dbReference type="NCBI Taxonomy" id="189913"/>
    <lineage>
        <taxon>Eukaryota</taxon>
        <taxon>Metazoa</taxon>
        <taxon>Ecdysozoa</taxon>
        <taxon>Arthropoda</taxon>
        <taxon>Hexapoda</taxon>
        <taxon>Insecta</taxon>
        <taxon>Pterygota</taxon>
        <taxon>Neoptera</taxon>
        <taxon>Endopterygota</taxon>
        <taxon>Lepidoptera</taxon>
        <taxon>Glossata</taxon>
        <taxon>Ditrysia</taxon>
        <taxon>Papilionoidea</taxon>
        <taxon>Pieridae</taxon>
        <taxon>Dismorphiinae</taxon>
        <taxon>Leptidea</taxon>
    </lineage>
</organism>
<dbReference type="AlphaFoldDB" id="A0A5E4Q6E6"/>
<accession>A0A5E4Q6E6</accession>
<dbReference type="Proteomes" id="UP000324832">
    <property type="component" value="Unassembled WGS sequence"/>
</dbReference>
<evidence type="ECO:0000313" key="1">
    <source>
        <dbReference type="EMBL" id="VVC93784.1"/>
    </source>
</evidence>
<name>A0A5E4Q6E6_9NEOP</name>